<evidence type="ECO:0000313" key="2">
    <source>
        <dbReference type="EMBL" id="KAK1331896.1"/>
    </source>
</evidence>
<keyword evidence="3" id="KW-1185">Reference proteome</keyword>
<dbReference type="PANTHER" id="PTHR14907">
    <property type="entry name" value="FI14130P"/>
    <property type="match status" value="1"/>
</dbReference>
<name>A0AA40HJN7_CNENI</name>
<feature type="compositionally biased region" description="Pro residues" evidence="1">
    <location>
        <begin position="293"/>
        <end position="305"/>
    </location>
</feature>
<evidence type="ECO:0000313" key="3">
    <source>
        <dbReference type="Proteomes" id="UP001177744"/>
    </source>
</evidence>
<feature type="compositionally biased region" description="Low complexity" evidence="1">
    <location>
        <begin position="53"/>
        <end position="66"/>
    </location>
</feature>
<feature type="compositionally biased region" description="Low complexity" evidence="1">
    <location>
        <begin position="25"/>
        <end position="37"/>
    </location>
</feature>
<evidence type="ECO:0000256" key="1">
    <source>
        <dbReference type="SAM" id="MobiDB-lite"/>
    </source>
</evidence>
<proteinExistence type="predicted"/>
<feature type="region of interest" description="Disordered" evidence="1">
    <location>
        <begin position="1"/>
        <end position="187"/>
    </location>
</feature>
<sequence>MRAGCARRAPPLGRAGTRRGRAQDGAAPATPGTKGAPRLPAEPAHPLRPPGRPAARPRAPAGDRVPLAGRRHGVLEGPCQRLPDLRALHGGSARLAGERRGRPAGPGDQAPPPQPPQRPVFASTEEPRTVPERKPLPLGAPGARRSCASRRSQSSAAGAVTGRAWELGVGDPRRAPPPPPARGERRRHTITNGVHCELQRQMAELEQEQEVLLQGLQMTARGPDWLQQQLSACRSAGAAWARAWPAPSLGPRGAPARWGDCCPGCRRWPAAWGSCGCGCARTALPSASSGAPVPRPGPCLTPAPGHPDAARAEPAPHAGGDGQERAGHAAGAEVLVLGNIK</sequence>
<protein>
    <submittedName>
        <fullName evidence="2">Uncharacterized protein</fullName>
    </submittedName>
</protein>
<comment type="caution">
    <text evidence="2">The sequence shown here is derived from an EMBL/GenBank/DDBJ whole genome shotgun (WGS) entry which is preliminary data.</text>
</comment>
<feature type="region of interest" description="Disordered" evidence="1">
    <location>
        <begin position="287"/>
        <end position="326"/>
    </location>
</feature>
<feature type="compositionally biased region" description="Pro residues" evidence="1">
    <location>
        <begin position="109"/>
        <end position="118"/>
    </location>
</feature>
<feature type="compositionally biased region" description="Basic and acidic residues" evidence="1">
    <location>
        <begin position="125"/>
        <end position="135"/>
    </location>
</feature>
<reference evidence="2" key="1">
    <citation type="submission" date="2023-06" db="EMBL/GenBank/DDBJ databases">
        <title>Reference genome for the Northern bat (Eptesicus nilssonii), a most northern bat species.</title>
        <authorList>
            <person name="Laine V.N."/>
            <person name="Pulliainen A.T."/>
            <person name="Lilley T.M."/>
        </authorList>
    </citation>
    <scope>NUCLEOTIDE SEQUENCE</scope>
    <source>
        <strain evidence="2">BLF_Eptnil</strain>
        <tissue evidence="2">Kidney</tissue>
    </source>
</reference>
<dbReference type="InterPro" id="IPR026828">
    <property type="entry name" value="SAPC2_1/2"/>
</dbReference>
<dbReference type="EMBL" id="JAULJE010000019">
    <property type="protein sequence ID" value="KAK1331896.1"/>
    <property type="molecule type" value="Genomic_DNA"/>
</dbReference>
<dbReference type="Pfam" id="PF11414">
    <property type="entry name" value="Suppressor_APC"/>
    <property type="match status" value="1"/>
</dbReference>
<dbReference type="Proteomes" id="UP001177744">
    <property type="component" value="Unassembled WGS sequence"/>
</dbReference>
<accession>A0AA40HJN7</accession>
<feature type="compositionally biased region" description="Low complexity" evidence="1">
    <location>
        <begin position="139"/>
        <end position="159"/>
    </location>
</feature>
<dbReference type="PANTHER" id="PTHR14907:SF3">
    <property type="entry name" value="SUPPRESSOR APC DOMAIN-CONTAINING PROTEIN 2"/>
    <property type="match status" value="1"/>
</dbReference>
<dbReference type="AlphaFoldDB" id="A0AA40HJN7"/>
<organism evidence="2 3">
    <name type="scientific">Cnephaeus nilssonii</name>
    <name type="common">Northern bat</name>
    <name type="synonym">Eptesicus nilssonii</name>
    <dbReference type="NCBI Taxonomy" id="3371016"/>
    <lineage>
        <taxon>Eukaryota</taxon>
        <taxon>Metazoa</taxon>
        <taxon>Chordata</taxon>
        <taxon>Craniata</taxon>
        <taxon>Vertebrata</taxon>
        <taxon>Euteleostomi</taxon>
        <taxon>Mammalia</taxon>
        <taxon>Eutheria</taxon>
        <taxon>Laurasiatheria</taxon>
        <taxon>Chiroptera</taxon>
        <taxon>Yangochiroptera</taxon>
        <taxon>Vespertilionidae</taxon>
        <taxon>Cnephaeus</taxon>
    </lineage>
</organism>
<gene>
    <name evidence="2" type="ORF">QTO34_007572</name>
</gene>